<feature type="domain" description="Solute-binding protein family 5" evidence="2">
    <location>
        <begin position="85"/>
        <end position="442"/>
    </location>
</feature>
<evidence type="ECO:0000313" key="4">
    <source>
        <dbReference type="Proteomes" id="UP000274117"/>
    </source>
</evidence>
<dbReference type="Pfam" id="PF00496">
    <property type="entry name" value="SBP_bac_5"/>
    <property type="match status" value="1"/>
</dbReference>
<dbReference type="PIRSF" id="PIRSF002741">
    <property type="entry name" value="MppA"/>
    <property type="match status" value="1"/>
</dbReference>
<dbReference type="Gene3D" id="3.90.76.10">
    <property type="entry name" value="Dipeptide-binding Protein, Domain 1"/>
    <property type="match status" value="1"/>
</dbReference>
<dbReference type="InterPro" id="IPR039424">
    <property type="entry name" value="SBP_5"/>
</dbReference>
<keyword evidence="1" id="KW-0732">Signal</keyword>
<dbReference type="CDD" id="cd00995">
    <property type="entry name" value="PBP2_NikA_DppA_OppA_like"/>
    <property type="match status" value="1"/>
</dbReference>
<dbReference type="PANTHER" id="PTHR30290:SF59">
    <property type="entry name" value="OLIGOPEPTIDE ABC TRANSPORTER,SUBSTRATE-BINDING PROTEIN"/>
    <property type="match status" value="1"/>
</dbReference>
<dbReference type="GO" id="GO:0043190">
    <property type="term" value="C:ATP-binding cassette (ABC) transporter complex"/>
    <property type="evidence" value="ECO:0007669"/>
    <property type="project" value="InterPro"/>
</dbReference>
<feature type="chain" id="PRO_5038355605" evidence="1">
    <location>
        <begin position="23"/>
        <end position="525"/>
    </location>
</feature>
<comment type="caution">
    <text evidence="3">The sequence shown here is derived from an EMBL/GenBank/DDBJ whole genome shotgun (WGS) entry which is preliminary data.</text>
</comment>
<dbReference type="GO" id="GO:0042597">
    <property type="term" value="C:periplasmic space"/>
    <property type="evidence" value="ECO:0007669"/>
    <property type="project" value="UniProtKB-ARBA"/>
</dbReference>
<reference evidence="3 4" key="2">
    <citation type="submission" date="2018-12" db="EMBL/GenBank/DDBJ databases">
        <title>Whole-genome sequences of fifteen clinical Streptococcus suis strains isolated from pigs between 2006 and 2018.</title>
        <authorList>
            <person name="Stevens M.J.A."/>
            <person name="Cernela N."/>
            <person name="Spoerry Serrano N."/>
            <person name="Schmitt S."/>
            <person name="Schrenzel J."/>
            <person name="Stephan R."/>
        </authorList>
    </citation>
    <scope>NUCLEOTIDE SEQUENCE [LARGE SCALE GENOMIC DNA]</scope>
    <source>
        <strain evidence="3 4">PP422</strain>
    </source>
</reference>
<dbReference type="SUPFAM" id="SSF53850">
    <property type="entry name" value="Periplasmic binding protein-like II"/>
    <property type="match status" value="1"/>
</dbReference>
<dbReference type="PANTHER" id="PTHR30290">
    <property type="entry name" value="PERIPLASMIC BINDING COMPONENT OF ABC TRANSPORTER"/>
    <property type="match status" value="1"/>
</dbReference>
<dbReference type="EMBL" id="RSDO01000007">
    <property type="protein sequence ID" value="RRR53249.1"/>
    <property type="molecule type" value="Genomic_DNA"/>
</dbReference>
<dbReference type="AlphaFoldDB" id="A0A3R8R8H3"/>
<evidence type="ECO:0000256" key="1">
    <source>
        <dbReference type="SAM" id="SignalP"/>
    </source>
</evidence>
<name>A0A3R8R8H3_STRSU</name>
<dbReference type="InterPro" id="IPR030678">
    <property type="entry name" value="Peptide/Ni-bd"/>
</dbReference>
<dbReference type="GO" id="GO:1904680">
    <property type="term" value="F:peptide transmembrane transporter activity"/>
    <property type="evidence" value="ECO:0007669"/>
    <property type="project" value="TreeGrafter"/>
</dbReference>
<organism evidence="3 4">
    <name type="scientific">Streptococcus suis</name>
    <dbReference type="NCBI Taxonomy" id="1307"/>
    <lineage>
        <taxon>Bacteria</taxon>
        <taxon>Bacillati</taxon>
        <taxon>Bacillota</taxon>
        <taxon>Bacilli</taxon>
        <taxon>Lactobacillales</taxon>
        <taxon>Streptococcaceae</taxon>
        <taxon>Streptococcus</taxon>
    </lineage>
</organism>
<proteinExistence type="predicted"/>
<evidence type="ECO:0000313" key="3">
    <source>
        <dbReference type="EMBL" id="RRR53249.1"/>
    </source>
</evidence>
<dbReference type="Gene3D" id="3.40.190.10">
    <property type="entry name" value="Periplasmic binding protein-like II"/>
    <property type="match status" value="1"/>
</dbReference>
<sequence length="525" mass="57728">MKKKWLTGLLSTVAVLTLAACANGGASNTGSSSKAASSADTETFTYAIDGDPSSTNPLNTSDRWGLTLTNFIYSPLIRIEADGSYVNELAESYEIAEDGLSITVKLRQDVKWSDGEAFNADDVVFTYNEKVKKENGGSDGLYINDQPVTVEKVDDYTVKFVLPAVSAPALDNIVAETYIIPEHIFKDEADLSVNQLKATPVGTGPYKFVEYKNGEYIKLEANENYYKGEAEIDNLVLRIIESPDTTKVALQTGEVDAAFVLPAVIKDLDKDTLETYAYSENRVGYLGLNTTTEELKDVKVRKAILFALNKDEFNQAAYLDKKYYETPYSFLPVANPYKTDDVEKYEQNVEKAKELLAEAGVSNLTLNLGYNSSDAAQTLQATLIQQQLAAIGVTVELAGGDSSALFTELRKEGSTAYNLFLGGYIMGNDPDQYARLFKSGGASNYFKLTSPEIDGYFAEGAVELDKAKREEIYDNLQKELADQAAIYPIVDNKKILAVNKRVKNVEEAGLVPIYTFEDPSKLTIE</sequence>
<dbReference type="Gene3D" id="3.10.105.10">
    <property type="entry name" value="Dipeptide-binding Protein, Domain 3"/>
    <property type="match status" value="1"/>
</dbReference>
<accession>A0A3R8R8H3</accession>
<protein>
    <submittedName>
        <fullName evidence="3">ABC transporter substrate-binding protein</fullName>
    </submittedName>
</protein>
<dbReference type="InterPro" id="IPR000914">
    <property type="entry name" value="SBP_5_dom"/>
</dbReference>
<reference evidence="3 4" key="1">
    <citation type="submission" date="2018-11" db="EMBL/GenBank/DDBJ databases">
        <authorList>
            <person name="Stevens M.J."/>
            <person name="Cernela N."/>
            <person name="Spoerry Serrano N."/>
            <person name="Schmitt S."/>
            <person name="Schrenzel J."/>
            <person name="Stephan R."/>
        </authorList>
    </citation>
    <scope>NUCLEOTIDE SEQUENCE [LARGE SCALE GENOMIC DNA]</scope>
    <source>
        <strain evidence="3 4">PP422</strain>
    </source>
</reference>
<gene>
    <name evidence="3" type="ORF">EI998_05140</name>
</gene>
<dbReference type="PROSITE" id="PS51257">
    <property type="entry name" value="PROKAR_LIPOPROTEIN"/>
    <property type="match status" value="1"/>
</dbReference>
<evidence type="ECO:0000259" key="2">
    <source>
        <dbReference type="Pfam" id="PF00496"/>
    </source>
</evidence>
<dbReference type="Proteomes" id="UP000274117">
    <property type="component" value="Unassembled WGS sequence"/>
</dbReference>
<dbReference type="GO" id="GO:0015833">
    <property type="term" value="P:peptide transport"/>
    <property type="evidence" value="ECO:0007669"/>
    <property type="project" value="TreeGrafter"/>
</dbReference>
<feature type="signal peptide" evidence="1">
    <location>
        <begin position="1"/>
        <end position="22"/>
    </location>
</feature>